<dbReference type="InterPro" id="IPR013083">
    <property type="entry name" value="Znf_RING/FYVE/PHD"/>
</dbReference>
<evidence type="ECO:0000256" key="10">
    <source>
        <dbReference type="ARBA" id="ARBA00022786"/>
    </source>
</evidence>
<evidence type="ECO:0000256" key="1">
    <source>
        <dbReference type="ARBA" id="ARBA00001798"/>
    </source>
</evidence>
<dbReference type="AlphaFoldDB" id="A0AAV1DDI8"/>
<dbReference type="GO" id="GO:0005737">
    <property type="term" value="C:cytoplasm"/>
    <property type="evidence" value="ECO:0007669"/>
    <property type="project" value="UniProtKB-ARBA"/>
</dbReference>
<comment type="pathway">
    <text evidence="3">Protein modification; protein ubiquitination.</text>
</comment>
<comment type="subcellular location">
    <subcellularLocation>
        <location evidence="2">Membrane</location>
        <topology evidence="2">Single-pass membrane protein</topology>
    </subcellularLocation>
</comment>
<dbReference type="GO" id="GO:0016567">
    <property type="term" value="P:protein ubiquitination"/>
    <property type="evidence" value="ECO:0007669"/>
    <property type="project" value="InterPro"/>
</dbReference>
<dbReference type="EC" id="2.3.2.31" evidence="4"/>
<dbReference type="PANTHER" id="PTHR11685">
    <property type="entry name" value="RBR FAMILY RING FINGER AND IBR DOMAIN-CONTAINING"/>
    <property type="match status" value="1"/>
</dbReference>
<feature type="compositionally biased region" description="Basic and acidic residues" evidence="14">
    <location>
        <begin position="8"/>
        <end position="24"/>
    </location>
</feature>
<evidence type="ECO:0000313" key="15">
    <source>
        <dbReference type="EMBL" id="CAI9105663.1"/>
    </source>
</evidence>
<dbReference type="GO" id="GO:0061630">
    <property type="term" value="F:ubiquitin protein ligase activity"/>
    <property type="evidence" value="ECO:0007669"/>
    <property type="project" value="UniProtKB-EC"/>
</dbReference>
<organism evidence="15 16">
    <name type="scientific">Oldenlandia corymbosa var. corymbosa</name>
    <dbReference type="NCBI Taxonomy" id="529605"/>
    <lineage>
        <taxon>Eukaryota</taxon>
        <taxon>Viridiplantae</taxon>
        <taxon>Streptophyta</taxon>
        <taxon>Embryophyta</taxon>
        <taxon>Tracheophyta</taxon>
        <taxon>Spermatophyta</taxon>
        <taxon>Magnoliopsida</taxon>
        <taxon>eudicotyledons</taxon>
        <taxon>Gunneridae</taxon>
        <taxon>Pentapetalae</taxon>
        <taxon>asterids</taxon>
        <taxon>lamiids</taxon>
        <taxon>Gentianales</taxon>
        <taxon>Rubiaceae</taxon>
        <taxon>Rubioideae</taxon>
        <taxon>Spermacoceae</taxon>
        <taxon>Hedyotis-Oldenlandia complex</taxon>
        <taxon>Oldenlandia</taxon>
    </lineage>
</organism>
<sequence length="308" mass="32988">MGYKAKNKSKDKAKAASKGSHQDSSRSNPTVRQDRNPTNIPVQIHEDDDKYGYGLKSSKPGASAVESPDLNRKESDDSQPASSLPGVPESPDSNKKESNDGNPVASQTSVLELPNSHQKGISTSATQPSASPAAQSPDLIKKESNDPSPAASQPGGSSVLESPDLNKDGSYTSGNGAEEKKMEKETLISMEKKGVVEPNGTKCAICDIDKPTRYMKQAAKCGHQFCLGCFNNYVLGKIQEVLDPSVSCPNKECTEILSDDEILALLNPCTKTKWLLVQNYQGTKEIEAKVTALSSSARKCLSMIDNIP</sequence>
<dbReference type="EMBL" id="OX459122">
    <property type="protein sequence ID" value="CAI9105663.1"/>
    <property type="molecule type" value="Genomic_DNA"/>
</dbReference>
<dbReference type="Gene3D" id="3.30.40.10">
    <property type="entry name" value="Zinc/RING finger domain, C3HC4 (zinc finger)"/>
    <property type="match status" value="1"/>
</dbReference>
<keyword evidence="13" id="KW-0472">Membrane</keyword>
<comment type="catalytic activity">
    <reaction evidence="1">
        <text>[E2 ubiquitin-conjugating enzyme]-S-ubiquitinyl-L-cysteine + [acceptor protein]-L-lysine = [E2 ubiquitin-conjugating enzyme]-L-cysteine + [acceptor protein]-N(6)-ubiquitinyl-L-lysine.</text>
        <dbReference type="EC" id="2.3.2.31"/>
    </reaction>
</comment>
<evidence type="ECO:0000256" key="7">
    <source>
        <dbReference type="ARBA" id="ARBA00022723"/>
    </source>
</evidence>
<accession>A0AAV1DDI8</accession>
<evidence type="ECO:0000256" key="12">
    <source>
        <dbReference type="ARBA" id="ARBA00022989"/>
    </source>
</evidence>
<dbReference type="SUPFAM" id="SSF57850">
    <property type="entry name" value="RING/U-box"/>
    <property type="match status" value="1"/>
</dbReference>
<keyword evidence="9" id="KW-0863">Zinc-finger</keyword>
<evidence type="ECO:0000313" key="16">
    <source>
        <dbReference type="Proteomes" id="UP001161247"/>
    </source>
</evidence>
<name>A0AAV1DDI8_OLDCO</name>
<dbReference type="FunFam" id="3.30.40.10:FF:000051">
    <property type="entry name" value="RBR-type E3 ubiquitin transferase"/>
    <property type="match status" value="1"/>
</dbReference>
<keyword evidence="12" id="KW-1133">Transmembrane helix</keyword>
<keyword evidence="10" id="KW-0833">Ubl conjugation pathway</keyword>
<gene>
    <name evidence="15" type="ORF">OLC1_LOCUS14310</name>
</gene>
<dbReference type="Proteomes" id="UP001161247">
    <property type="component" value="Chromosome 5"/>
</dbReference>
<evidence type="ECO:0000256" key="3">
    <source>
        <dbReference type="ARBA" id="ARBA00004906"/>
    </source>
</evidence>
<evidence type="ECO:0000256" key="9">
    <source>
        <dbReference type="ARBA" id="ARBA00022771"/>
    </source>
</evidence>
<keyword evidence="5" id="KW-0808">Transferase</keyword>
<feature type="compositionally biased region" description="Low complexity" evidence="14">
    <location>
        <begin position="147"/>
        <end position="158"/>
    </location>
</feature>
<evidence type="ECO:0000256" key="11">
    <source>
        <dbReference type="ARBA" id="ARBA00022833"/>
    </source>
</evidence>
<reference evidence="15" key="1">
    <citation type="submission" date="2023-03" db="EMBL/GenBank/DDBJ databases">
        <authorList>
            <person name="Julca I."/>
        </authorList>
    </citation>
    <scope>NUCLEOTIDE SEQUENCE</scope>
</reference>
<feature type="compositionally biased region" description="Polar residues" evidence="14">
    <location>
        <begin position="100"/>
        <end position="121"/>
    </location>
</feature>
<feature type="compositionally biased region" description="Low complexity" evidence="14">
    <location>
        <begin position="122"/>
        <end position="137"/>
    </location>
</feature>
<keyword evidence="8" id="KW-0677">Repeat</keyword>
<keyword evidence="7" id="KW-0479">Metal-binding</keyword>
<dbReference type="InterPro" id="IPR031127">
    <property type="entry name" value="E3_UB_ligase_RBR"/>
</dbReference>
<feature type="compositionally biased region" description="Polar residues" evidence="14">
    <location>
        <begin position="25"/>
        <end position="41"/>
    </location>
</feature>
<keyword evidence="11" id="KW-0862">Zinc</keyword>
<proteinExistence type="predicted"/>
<feature type="region of interest" description="Disordered" evidence="14">
    <location>
        <begin position="1"/>
        <end position="183"/>
    </location>
</feature>
<evidence type="ECO:0000256" key="2">
    <source>
        <dbReference type="ARBA" id="ARBA00004167"/>
    </source>
</evidence>
<keyword evidence="16" id="KW-1185">Reference proteome</keyword>
<protein>
    <recommendedName>
        <fullName evidence="4">RBR-type E3 ubiquitin transferase</fullName>
        <ecNumber evidence="4">2.3.2.31</ecNumber>
    </recommendedName>
</protein>
<evidence type="ECO:0000256" key="5">
    <source>
        <dbReference type="ARBA" id="ARBA00022679"/>
    </source>
</evidence>
<evidence type="ECO:0000256" key="8">
    <source>
        <dbReference type="ARBA" id="ARBA00022737"/>
    </source>
</evidence>
<evidence type="ECO:0000256" key="4">
    <source>
        <dbReference type="ARBA" id="ARBA00012251"/>
    </source>
</evidence>
<dbReference type="GO" id="GO:0031090">
    <property type="term" value="C:organelle membrane"/>
    <property type="evidence" value="ECO:0007669"/>
    <property type="project" value="UniProtKB-ARBA"/>
</dbReference>
<evidence type="ECO:0000256" key="13">
    <source>
        <dbReference type="ARBA" id="ARBA00023136"/>
    </source>
</evidence>
<evidence type="ECO:0000256" key="14">
    <source>
        <dbReference type="SAM" id="MobiDB-lite"/>
    </source>
</evidence>
<keyword evidence="6" id="KW-0812">Transmembrane</keyword>
<dbReference type="GO" id="GO:0008270">
    <property type="term" value="F:zinc ion binding"/>
    <property type="evidence" value="ECO:0007669"/>
    <property type="project" value="UniProtKB-KW"/>
</dbReference>
<evidence type="ECO:0000256" key="6">
    <source>
        <dbReference type="ARBA" id="ARBA00022692"/>
    </source>
</evidence>